<dbReference type="Gene3D" id="1.10.287.70">
    <property type="match status" value="1"/>
</dbReference>
<keyword evidence="6 10" id="KW-0472">Membrane</keyword>
<feature type="signal peptide" evidence="11">
    <location>
        <begin position="1"/>
        <end position="29"/>
    </location>
</feature>
<comment type="similarity">
    <text evidence="8">Belongs to the two pore domain potassium channel (TC 1.A.1.8) family.</text>
</comment>
<dbReference type="WBParaSite" id="DME_0000772501-mRNA-1">
    <property type="protein sequence ID" value="DME_0000772501-mRNA-1"/>
    <property type="gene ID" value="DME_0000772501"/>
</dbReference>
<dbReference type="PRINTS" id="PR01333">
    <property type="entry name" value="2POREKCHANEL"/>
</dbReference>
<comment type="subcellular location">
    <subcellularLocation>
        <location evidence="1">Membrane</location>
        <topology evidence="1">Multi-pass membrane protein</topology>
    </subcellularLocation>
</comment>
<dbReference type="EMBL" id="UYYG01000038">
    <property type="protein sequence ID" value="VDN51970.1"/>
    <property type="molecule type" value="Genomic_DNA"/>
</dbReference>
<keyword evidence="7 8" id="KW-0407">Ion channel</keyword>
<dbReference type="InterPro" id="IPR013099">
    <property type="entry name" value="K_chnl_dom"/>
</dbReference>
<proteinExistence type="inferred from homology"/>
<accession>A0A158Q5L9</accession>
<keyword evidence="11" id="KW-0732">Signal</keyword>
<evidence type="ECO:0000256" key="6">
    <source>
        <dbReference type="ARBA" id="ARBA00023136"/>
    </source>
</evidence>
<feature type="region of interest" description="Disordered" evidence="9">
    <location>
        <begin position="312"/>
        <end position="334"/>
    </location>
</feature>
<dbReference type="Pfam" id="PF07885">
    <property type="entry name" value="Ion_trans_2"/>
    <property type="match status" value="2"/>
</dbReference>
<dbReference type="STRING" id="318479.A0A158Q5L9"/>
<sequence>MKKNINHLSYHSLVLLFLQILAHWTSSRSHTVRSIMDCLHRDTDELSQWNYITATLFGFGVVTTLGYNKIGPITTTGRIFCICYGLIGIPITMIIIANIGQHLNHLVRILRLKIENFCKKTTKVEDDLEASTEIASLVLLVVFLVYVALGALFLPLLNGEYDFLNGLYYNFLCLTAIDFGQLVPRRMIFLPITFIYVCIGLAITTIAIEVGSDYLKRFHNLGQKIKDVAATKVWFGGKQVKVRDLLHIVGEKCGVEPALIDAIDLDNVVTQAIAVQYLVTSNNIEQIIYEFGQQVEHDQSPLVDVILKKPPSLSSSPSVSSKQPSINPSTMPPLSQNQYSRIFCHRPHRCTIHRRKTILWN</sequence>
<feature type="transmembrane region" description="Helical" evidence="10">
    <location>
        <begin position="188"/>
        <end position="208"/>
    </location>
</feature>
<evidence type="ECO:0000313" key="13">
    <source>
        <dbReference type="EMBL" id="VDN51970.1"/>
    </source>
</evidence>
<evidence type="ECO:0000313" key="16">
    <source>
        <dbReference type="WBParaSite" id="DME_0000772501-mRNA-1"/>
    </source>
</evidence>
<dbReference type="PANTHER" id="PTHR11003:SF93">
    <property type="entry name" value="POTASSIUM CHANNEL DOMAIN-CONTAINING PROTEIN"/>
    <property type="match status" value="1"/>
</dbReference>
<evidence type="ECO:0000256" key="1">
    <source>
        <dbReference type="ARBA" id="ARBA00004141"/>
    </source>
</evidence>
<keyword evidence="4 10" id="KW-1133">Transmembrane helix</keyword>
<dbReference type="InterPro" id="IPR003280">
    <property type="entry name" value="2pore_dom_K_chnl"/>
</dbReference>
<dbReference type="OrthoDB" id="297496at2759"/>
<feature type="transmembrane region" description="Helical" evidence="10">
    <location>
        <begin position="79"/>
        <end position="100"/>
    </location>
</feature>
<feature type="chain" id="PRO_5041045435" evidence="11">
    <location>
        <begin position="30"/>
        <end position="361"/>
    </location>
</feature>
<dbReference type="GO" id="GO:0005886">
    <property type="term" value="C:plasma membrane"/>
    <property type="evidence" value="ECO:0007669"/>
    <property type="project" value="TreeGrafter"/>
</dbReference>
<evidence type="ECO:0000313" key="15">
    <source>
        <dbReference type="Proteomes" id="UP000274756"/>
    </source>
</evidence>
<feature type="compositionally biased region" description="Low complexity" evidence="9">
    <location>
        <begin position="312"/>
        <end position="325"/>
    </location>
</feature>
<keyword evidence="3 8" id="KW-0812">Transmembrane</keyword>
<evidence type="ECO:0000256" key="11">
    <source>
        <dbReference type="SAM" id="SignalP"/>
    </source>
</evidence>
<evidence type="ECO:0000256" key="4">
    <source>
        <dbReference type="ARBA" id="ARBA00022989"/>
    </source>
</evidence>
<evidence type="ECO:0000313" key="14">
    <source>
        <dbReference type="Proteomes" id="UP000038040"/>
    </source>
</evidence>
<dbReference type="AlphaFoldDB" id="A0A158Q5L9"/>
<dbReference type="GO" id="GO:0015271">
    <property type="term" value="F:outward rectifier potassium channel activity"/>
    <property type="evidence" value="ECO:0007669"/>
    <property type="project" value="TreeGrafter"/>
</dbReference>
<protein>
    <submittedName>
        <fullName evidence="16">Ion_trans_2 domain-containing protein</fullName>
    </submittedName>
</protein>
<dbReference type="GO" id="GO:0030322">
    <property type="term" value="P:stabilization of membrane potential"/>
    <property type="evidence" value="ECO:0007669"/>
    <property type="project" value="TreeGrafter"/>
</dbReference>
<evidence type="ECO:0000256" key="8">
    <source>
        <dbReference type="RuleBase" id="RU003857"/>
    </source>
</evidence>
<reference evidence="16" key="1">
    <citation type="submission" date="2016-04" db="UniProtKB">
        <authorList>
            <consortium name="WormBaseParasite"/>
        </authorList>
    </citation>
    <scope>IDENTIFICATION</scope>
</reference>
<feature type="transmembrane region" description="Helical" evidence="10">
    <location>
        <begin position="166"/>
        <end position="182"/>
    </location>
</feature>
<gene>
    <name evidence="13" type="ORF">DME_LOCUS1943</name>
</gene>
<evidence type="ECO:0000256" key="2">
    <source>
        <dbReference type="ARBA" id="ARBA00022448"/>
    </source>
</evidence>
<evidence type="ECO:0000256" key="5">
    <source>
        <dbReference type="ARBA" id="ARBA00023065"/>
    </source>
</evidence>
<evidence type="ECO:0000256" key="10">
    <source>
        <dbReference type="SAM" id="Phobius"/>
    </source>
</evidence>
<feature type="transmembrane region" description="Helical" evidence="10">
    <location>
        <begin position="134"/>
        <end position="154"/>
    </location>
</feature>
<keyword evidence="2 8" id="KW-0813">Transport</keyword>
<evidence type="ECO:0000259" key="12">
    <source>
        <dbReference type="Pfam" id="PF07885"/>
    </source>
</evidence>
<dbReference type="Proteomes" id="UP000038040">
    <property type="component" value="Unplaced"/>
</dbReference>
<reference evidence="13 15" key="2">
    <citation type="submission" date="2018-11" db="EMBL/GenBank/DDBJ databases">
        <authorList>
            <consortium name="Pathogen Informatics"/>
        </authorList>
    </citation>
    <scope>NUCLEOTIDE SEQUENCE [LARGE SCALE GENOMIC DNA]</scope>
</reference>
<evidence type="ECO:0000256" key="9">
    <source>
        <dbReference type="SAM" id="MobiDB-lite"/>
    </source>
</evidence>
<keyword evidence="15" id="KW-1185">Reference proteome</keyword>
<keyword evidence="5 8" id="KW-0406">Ion transport</keyword>
<dbReference type="Proteomes" id="UP000274756">
    <property type="component" value="Unassembled WGS sequence"/>
</dbReference>
<organism evidence="14 16">
    <name type="scientific">Dracunculus medinensis</name>
    <name type="common">Guinea worm</name>
    <dbReference type="NCBI Taxonomy" id="318479"/>
    <lineage>
        <taxon>Eukaryota</taxon>
        <taxon>Metazoa</taxon>
        <taxon>Ecdysozoa</taxon>
        <taxon>Nematoda</taxon>
        <taxon>Chromadorea</taxon>
        <taxon>Rhabditida</taxon>
        <taxon>Spirurina</taxon>
        <taxon>Dracunculoidea</taxon>
        <taxon>Dracunculidae</taxon>
        <taxon>Dracunculus</taxon>
    </lineage>
</organism>
<dbReference type="PANTHER" id="PTHR11003">
    <property type="entry name" value="POTASSIUM CHANNEL, SUBFAMILY K"/>
    <property type="match status" value="1"/>
</dbReference>
<dbReference type="SUPFAM" id="SSF81324">
    <property type="entry name" value="Voltage-gated potassium channels"/>
    <property type="match status" value="2"/>
</dbReference>
<feature type="domain" description="Potassium channel" evidence="12">
    <location>
        <begin position="142"/>
        <end position="215"/>
    </location>
</feature>
<evidence type="ECO:0000256" key="3">
    <source>
        <dbReference type="ARBA" id="ARBA00022692"/>
    </source>
</evidence>
<name>A0A158Q5L9_DRAME</name>
<feature type="domain" description="Potassium channel" evidence="12">
    <location>
        <begin position="39"/>
        <end position="102"/>
    </location>
</feature>
<evidence type="ECO:0000256" key="7">
    <source>
        <dbReference type="ARBA" id="ARBA00023303"/>
    </source>
</evidence>
<feature type="transmembrane region" description="Helical" evidence="10">
    <location>
        <begin position="48"/>
        <end position="67"/>
    </location>
</feature>
<dbReference type="GO" id="GO:0022841">
    <property type="term" value="F:potassium ion leak channel activity"/>
    <property type="evidence" value="ECO:0007669"/>
    <property type="project" value="TreeGrafter"/>
</dbReference>